<evidence type="ECO:0000313" key="1">
    <source>
        <dbReference type="EMBL" id="SHF71673.1"/>
    </source>
</evidence>
<gene>
    <name evidence="1" type="ORF">SAMN02745206_02528</name>
</gene>
<reference evidence="2" key="1">
    <citation type="submission" date="2016-11" db="EMBL/GenBank/DDBJ databases">
        <authorList>
            <person name="Varghese N."/>
            <person name="Submissions S."/>
        </authorList>
    </citation>
    <scope>NUCLEOTIDE SEQUENCE [LARGE SCALE GENOMIC DNA]</scope>
    <source>
        <strain evidence="2">DSM 9756</strain>
    </source>
</reference>
<protein>
    <submittedName>
        <fullName evidence="1">Putative zinc-or iron-chelating domain-containing protein</fullName>
    </submittedName>
</protein>
<name>A0A1M5DXG1_9BACT</name>
<dbReference type="AlphaFoldDB" id="A0A1M5DXG1"/>
<evidence type="ECO:0000313" key="2">
    <source>
        <dbReference type="Proteomes" id="UP000184076"/>
    </source>
</evidence>
<sequence>MDLDHKLERLERIYCTFEKKAAVYVSQAVCQPGCAECCTHVGEISVTTLEAYRIRLFLDGLSVFERQAITRKIQINREEKRRSVLLPCPFLGPNGLCSVYAVRPFSCRRLYSVERCEVRGPVVHKDLWRLAEQTTRSIQKLDDAGYSGHLTAVLALFEDSSFVEDYEQGHFRPERLAERLRVDDLMINRAMGK</sequence>
<keyword evidence="2" id="KW-1185">Reference proteome</keyword>
<accession>A0A1M5DXG1</accession>
<organism evidence="1 2">
    <name type="scientific">Desulfacinum infernum DSM 9756</name>
    <dbReference type="NCBI Taxonomy" id="1121391"/>
    <lineage>
        <taxon>Bacteria</taxon>
        <taxon>Pseudomonadati</taxon>
        <taxon>Thermodesulfobacteriota</taxon>
        <taxon>Syntrophobacteria</taxon>
        <taxon>Syntrophobacterales</taxon>
        <taxon>Syntrophobacteraceae</taxon>
        <taxon>Desulfacinum</taxon>
    </lineage>
</organism>
<proteinExistence type="predicted"/>
<dbReference type="Proteomes" id="UP000184076">
    <property type="component" value="Unassembled WGS sequence"/>
</dbReference>
<dbReference type="EMBL" id="FQVB01000025">
    <property type="protein sequence ID" value="SHF71673.1"/>
    <property type="molecule type" value="Genomic_DNA"/>
</dbReference>
<dbReference type="InterPro" id="IPR005358">
    <property type="entry name" value="Puta_zinc/iron-chelating_dom"/>
</dbReference>
<dbReference type="RefSeq" id="WP_073040025.1">
    <property type="nucleotide sequence ID" value="NZ_FQVB01000025.1"/>
</dbReference>
<dbReference type="Pfam" id="PF03692">
    <property type="entry name" value="CxxCxxCC"/>
    <property type="match status" value="1"/>
</dbReference>
<dbReference type="STRING" id="1121391.SAMN02745206_02528"/>